<accession>A0A6A4SK34</accession>
<protein>
    <submittedName>
        <fullName evidence="1">Uncharacterized protein</fullName>
    </submittedName>
</protein>
<sequence length="99" mass="10869">MVNNSKHRIVSDRAVGEMRTHRSCTRLRRHKRANGSGGLTSAHPRERVLCAGAAHPQPRSCAQNRQTWLITGVTDLGCDTALPLSDYFRASADSKSTDP</sequence>
<gene>
    <name evidence="1" type="ORF">F2P81_013673</name>
</gene>
<evidence type="ECO:0000313" key="2">
    <source>
        <dbReference type="Proteomes" id="UP000438429"/>
    </source>
</evidence>
<dbReference type="EMBL" id="VEVO01000012">
    <property type="protein sequence ID" value="KAF0033607.1"/>
    <property type="molecule type" value="Genomic_DNA"/>
</dbReference>
<reference evidence="1 2" key="1">
    <citation type="submission" date="2019-06" db="EMBL/GenBank/DDBJ databases">
        <title>Draft genomes of female and male turbot (Scophthalmus maximus).</title>
        <authorList>
            <person name="Xu H."/>
            <person name="Xu X.-W."/>
            <person name="Shao C."/>
            <person name="Chen S."/>
        </authorList>
    </citation>
    <scope>NUCLEOTIDE SEQUENCE [LARGE SCALE GENOMIC DNA]</scope>
    <source>
        <strain evidence="1">Ysfricsl-2016a</strain>
        <tissue evidence="1">Blood</tissue>
    </source>
</reference>
<comment type="caution">
    <text evidence="1">The sequence shown here is derived from an EMBL/GenBank/DDBJ whole genome shotgun (WGS) entry which is preliminary data.</text>
</comment>
<evidence type="ECO:0000313" key="1">
    <source>
        <dbReference type="EMBL" id="KAF0033607.1"/>
    </source>
</evidence>
<proteinExistence type="predicted"/>
<dbReference type="Proteomes" id="UP000438429">
    <property type="component" value="Unassembled WGS sequence"/>
</dbReference>
<name>A0A6A4SK34_SCOMX</name>
<dbReference type="AlphaFoldDB" id="A0A6A4SK34"/>
<organism evidence="1 2">
    <name type="scientific">Scophthalmus maximus</name>
    <name type="common">Turbot</name>
    <name type="synonym">Psetta maxima</name>
    <dbReference type="NCBI Taxonomy" id="52904"/>
    <lineage>
        <taxon>Eukaryota</taxon>
        <taxon>Metazoa</taxon>
        <taxon>Chordata</taxon>
        <taxon>Craniata</taxon>
        <taxon>Vertebrata</taxon>
        <taxon>Euteleostomi</taxon>
        <taxon>Actinopterygii</taxon>
        <taxon>Neopterygii</taxon>
        <taxon>Teleostei</taxon>
        <taxon>Neoteleostei</taxon>
        <taxon>Acanthomorphata</taxon>
        <taxon>Carangaria</taxon>
        <taxon>Pleuronectiformes</taxon>
        <taxon>Pleuronectoidei</taxon>
        <taxon>Scophthalmidae</taxon>
        <taxon>Scophthalmus</taxon>
    </lineage>
</organism>